<organism evidence="1 2">
    <name type="scientific">Rhodoferax ferrireducens</name>
    <dbReference type="NCBI Taxonomy" id="192843"/>
    <lineage>
        <taxon>Bacteria</taxon>
        <taxon>Pseudomonadati</taxon>
        <taxon>Pseudomonadota</taxon>
        <taxon>Betaproteobacteria</taxon>
        <taxon>Burkholderiales</taxon>
        <taxon>Comamonadaceae</taxon>
        <taxon>Rhodoferax</taxon>
    </lineage>
</organism>
<dbReference type="AlphaFoldDB" id="A0A1W9KVE0"/>
<name>A0A1W9KVE0_9BURK</name>
<dbReference type="Proteomes" id="UP000192505">
    <property type="component" value="Unassembled WGS sequence"/>
</dbReference>
<dbReference type="PANTHER" id="PTHR43155">
    <property type="entry name" value="CYCLIC DI-GMP PHOSPHODIESTERASE PA4108-RELATED"/>
    <property type="match status" value="1"/>
</dbReference>
<dbReference type="EMBL" id="MTEI01000004">
    <property type="protein sequence ID" value="OQW88498.1"/>
    <property type="molecule type" value="Genomic_DNA"/>
</dbReference>
<sequence length="383" mass="42258">MKVIRLPRSKVQLGQPLPWSVRDEQGKLLLSRGFVVQTEQQLTQLLERGAFADVEEIRAVAREQAAQPERATVRVPPNLFGLWDQLAEDLRKLLLHPAEKPDFVTQLDDFATRLLGLLDCQVDIGIYRAVRQDNHQHFYYGYTHAIHTAMLCVLLARRLGWPQPRLMSLVKAALTMNLTILDLQGQMAAQDVPPKDAQRAEIRAHPDKAVAQLTALGVTDTDWLTAIAQHHEHLEGTGYPSGTRDVSEMAVALRVADVLMAKISPRALREALSPQEAVRQLYREDKGGPISTAIIKELGIYPPGDYVKLASGEQGVVVQRTANAKAPIVAVITDTQARLITKTVRRDTAEPGSAIVGAVSDKAMLKRLPPERLFGFSVAPPTA</sequence>
<evidence type="ECO:0000313" key="2">
    <source>
        <dbReference type="Proteomes" id="UP000192505"/>
    </source>
</evidence>
<dbReference type="Gene3D" id="1.10.3210.10">
    <property type="entry name" value="Hypothetical protein af1432"/>
    <property type="match status" value="1"/>
</dbReference>
<dbReference type="PANTHER" id="PTHR43155:SF2">
    <property type="entry name" value="CYCLIC DI-GMP PHOSPHODIESTERASE PA4108"/>
    <property type="match status" value="1"/>
</dbReference>
<dbReference type="SUPFAM" id="SSF109604">
    <property type="entry name" value="HD-domain/PDEase-like"/>
    <property type="match status" value="1"/>
</dbReference>
<accession>A0A1W9KVE0</accession>
<evidence type="ECO:0008006" key="3">
    <source>
        <dbReference type="Google" id="ProtNLM"/>
    </source>
</evidence>
<comment type="caution">
    <text evidence="1">The sequence shown here is derived from an EMBL/GenBank/DDBJ whole genome shotgun (WGS) entry which is preliminary data.</text>
</comment>
<protein>
    <recommendedName>
        <fullName evidence="3">Phosphohydrolase</fullName>
    </recommendedName>
</protein>
<reference evidence="1 2" key="1">
    <citation type="submission" date="2017-01" db="EMBL/GenBank/DDBJ databases">
        <title>Novel large sulfur bacteria in the metagenomes of groundwater-fed chemosynthetic microbial mats in the Lake Huron basin.</title>
        <authorList>
            <person name="Sharrar A.M."/>
            <person name="Flood B.E."/>
            <person name="Bailey J.V."/>
            <person name="Jones D.S."/>
            <person name="Biddanda B."/>
            <person name="Ruberg S.A."/>
            <person name="Marcus D.N."/>
            <person name="Dick G.J."/>
        </authorList>
    </citation>
    <scope>NUCLEOTIDE SEQUENCE [LARGE SCALE GENOMIC DNA]</scope>
    <source>
        <strain evidence="1">A7</strain>
    </source>
</reference>
<dbReference type="Pfam" id="PF13487">
    <property type="entry name" value="HD_5"/>
    <property type="match status" value="1"/>
</dbReference>
<dbReference type="CDD" id="cd00077">
    <property type="entry name" value="HDc"/>
    <property type="match status" value="1"/>
</dbReference>
<gene>
    <name evidence="1" type="ORF">BWK72_08485</name>
</gene>
<proteinExistence type="predicted"/>
<dbReference type="InterPro" id="IPR003607">
    <property type="entry name" value="HD/PDEase_dom"/>
</dbReference>
<evidence type="ECO:0000313" key="1">
    <source>
        <dbReference type="EMBL" id="OQW88498.1"/>
    </source>
</evidence>